<gene>
    <name evidence="2" type="ORF">TWF106_008920</name>
</gene>
<reference evidence="2 3" key="1">
    <citation type="submission" date="2019-06" db="EMBL/GenBank/DDBJ databases">
        <authorList>
            <person name="Palmer J.M."/>
        </authorList>
    </citation>
    <scope>NUCLEOTIDE SEQUENCE [LARGE SCALE GENOMIC DNA]</scope>
    <source>
        <strain evidence="2 3">TWF106</strain>
    </source>
</reference>
<dbReference type="Proteomes" id="UP000472727">
    <property type="component" value="Unassembled WGS sequence"/>
</dbReference>
<evidence type="ECO:0000256" key="1">
    <source>
        <dbReference type="SAM" id="Phobius"/>
    </source>
</evidence>
<dbReference type="AlphaFoldDB" id="A0A7C8QJP8"/>
<accession>A0A7C8QJP8</accession>
<name>A0A7C8QJP8_ORBOL</name>
<protein>
    <submittedName>
        <fullName evidence="2">Uncharacterized protein</fullName>
    </submittedName>
</protein>
<keyword evidence="1" id="KW-1133">Transmembrane helix</keyword>
<evidence type="ECO:0000313" key="2">
    <source>
        <dbReference type="EMBL" id="KAF3214751.1"/>
    </source>
</evidence>
<sequence length="304" mass="34103">MASIGHHDLVSLRDGISVSYITVLQEELQENINNQEVLVDRADVQTMQRYPLSSKPRFNSLFQIQYRDPLDIRKIFRFQSASGCYIASTFFHNKPPSDKQNNATALSFQSQRTDTATTAQEGAKADQFIDTDYFLEASSKDRIAETLQRTTLIGCTFEPKLEISTFKIVDEAAGVGRFSNNETSSSSPSLKLNWAIELLSAQVRMRQYLRLAIWAGGRGLQRIQTPLILGVAARGNYFRSPGGRIILRQTTLLARTFIVVLLGLVSVKMIRIQLKKRNLGCAERPKPPTTKDAYEGIVINEAPK</sequence>
<keyword evidence="1" id="KW-0472">Membrane</keyword>
<keyword evidence="1" id="KW-0812">Transmembrane</keyword>
<feature type="transmembrane region" description="Helical" evidence="1">
    <location>
        <begin position="252"/>
        <end position="270"/>
    </location>
</feature>
<dbReference type="EMBL" id="WIWS01000057">
    <property type="protein sequence ID" value="KAF3214751.1"/>
    <property type="molecule type" value="Genomic_DNA"/>
</dbReference>
<comment type="caution">
    <text evidence="2">The sequence shown here is derived from an EMBL/GenBank/DDBJ whole genome shotgun (WGS) entry which is preliminary data.</text>
</comment>
<proteinExistence type="predicted"/>
<evidence type="ECO:0000313" key="3">
    <source>
        <dbReference type="Proteomes" id="UP000472727"/>
    </source>
</evidence>
<organism evidence="2 3">
    <name type="scientific">Orbilia oligospora</name>
    <name type="common">Nematode-trapping fungus</name>
    <name type="synonym">Arthrobotrys oligospora</name>
    <dbReference type="NCBI Taxonomy" id="2813651"/>
    <lineage>
        <taxon>Eukaryota</taxon>
        <taxon>Fungi</taxon>
        <taxon>Dikarya</taxon>
        <taxon>Ascomycota</taxon>
        <taxon>Pezizomycotina</taxon>
        <taxon>Orbiliomycetes</taxon>
        <taxon>Orbiliales</taxon>
        <taxon>Orbiliaceae</taxon>
        <taxon>Orbilia</taxon>
    </lineage>
</organism>